<evidence type="ECO:0000313" key="2">
    <source>
        <dbReference type="Proteomes" id="UP000076623"/>
    </source>
</evidence>
<organism evidence="1 2">
    <name type="scientific">Fictibacillus phosphorivorans</name>
    <dbReference type="NCBI Taxonomy" id="1221500"/>
    <lineage>
        <taxon>Bacteria</taxon>
        <taxon>Bacillati</taxon>
        <taxon>Bacillota</taxon>
        <taxon>Bacilli</taxon>
        <taxon>Bacillales</taxon>
        <taxon>Fictibacillaceae</taxon>
        <taxon>Fictibacillus</taxon>
    </lineage>
</organism>
<dbReference type="STRING" id="1221500.ABE65_017690"/>
<dbReference type="KEGG" id="fpn:ABE65_017690"/>
<reference evidence="1 2" key="1">
    <citation type="submission" date="2016-04" db="EMBL/GenBank/DDBJ databases">
        <title>Complete genome sequence of Fictibacillus phosphorivorans G25-29, a strain toxic to nematodes.</title>
        <authorList>
            <person name="Zheng Z."/>
        </authorList>
    </citation>
    <scope>NUCLEOTIDE SEQUENCE [LARGE SCALE GENOMIC DNA]</scope>
    <source>
        <strain evidence="1 2">G25-29</strain>
    </source>
</reference>
<dbReference type="AlphaFoldDB" id="A0A160IQ71"/>
<dbReference type="Proteomes" id="UP000076623">
    <property type="component" value="Chromosome"/>
</dbReference>
<keyword evidence="2" id="KW-1185">Reference proteome</keyword>
<proteinExistence type="predicted"/>
<dbReference type="EMBL" id="CP015378">
    <property type="protein sequence ID" value="ANC78534.1"/>
    <property type="molecule type" value="Genomic_DNA"/>
</dbReference>
<gene>
    <name evidence="1" type="ORF">ABE65_017690</name>
</gene>
<sequence length="127" mass="15139">MKRKPGRKKLKALQSKIRKEQVILALELVTYDTKKNIICYLPISYGFHNAIFFRNNTGRINKENYPFLFKLYHYYGNSVEYYASHIDRLIVELKDYCKFVEGHQQKMTLIIKRISDSRVWKVEVAGD</sequence>
<accession>A0A160IQ71</accession>
<protein>
    <submittedName>
        <fullName evidence="1">Uncharacterized protein</fullName>
    </submittedName>
</protein>
<dbReference type="RefSeq" id="WP_066397842.1">
    <property type="nucleotide sequence ID" value="NZ_CP015378.1"/>
</dbReference>
<evidence type="ECO:0000313" key="1">
    <source>
        <dbReference type="EMBL" id="ANC78534.1"/>
    </source>
</evidence>
<name>A0A160IQ71_9BACL</name>